<feature type="region of interest" description="Disordered" evidence="2">
    <location>
        <begin position="552"/>
        <end position="633"/>
    </location>
</feature>
<reference evidence="3 4" key="1">
    <citation type="submission" date="2018-09" db="EMBL/GenBank/DDBJ databases">
        <title>Genomic investigation of the strawberry pathogen Phytophthora fragariae indicates pathogenicity is determined by transcriptional variation in three key races.</title>
        <authorList>
            <person name="Adams T.M."/>
            <person name="Armitage A.D."/>
            <person name="Sobczyk M.K."/>
            <person name="Bates H.J."/>
            <person name="Dunwell J.M."/>
            <person name="Nellist C.F."/>
            <person name="Harrison R.J."/>
        </authorList>
    </citation>
    <scope>NUCLEOTIDE SEQUENCE [LARGE SCALE GENOMIC DNA]</scope>
    <source>
        <strain evidence="3 4">SCRP249</strain>
    </source>
</reference>
<evidence type="ECO:0008006" key="5">
    <source>
        <dbReference type="Google" id="ProtNLM"/>
    </source>
</evidence>
<gene>
    <name evidence="3" type="ORF">PR001_g20528</name>
</gene>
<feature type="coiled-coil region" evidence="1">
    <location>
        <begin position="640"/>
        <end position="782"/>
    </location>
</feature>
<keyword evidence="1" id="KW-0175">Coiled coil</keyword>
<organism evidence="3 4">
    <name type="scientific">Phytophthora rubi</name>
    <dbReference type="NCBI Taxonomy" id="129364"/>
    <lineage>
        <taxon>Eukaryota</taxon>
        <taxon>Sar</taxon>
        <taxon>Stramenopiles</taxon>
        <taxon>Oomycota</taxon>
        <taxon>Peronosporomycetes</taxon>
        <taxon>Peronosporales</taxon>
        <taxon>Peronosporaceae</taxon>
        <taxon>Phytophthora</taxon>
    </lineage>
</organism>
<feature type="compositionally biased region" description="Polar residues" evidence="2">
    <location>
        <begin position="835"/>
        <end position="854"/>
    </location>
</feature>
<evidence type="ECO:0000256" key="1">
    <source>
        <dbReference type="SAM" id="Coils"/>
    </source>
</evidence>
<feature type="compositionally biased region" description="Low complexity" evidence="2">
    <location>
        <begin position="476"/>
        <end position="492"/>
    </location>
</feature>
<evidence type="ECO:0000313" key="4">
    <source>
        <dbReference type="Proteomes" id="UP000429607"/>
    </source>
</evidence>
<feature type="region of interest" description="Disordered" evidence="2">
    <location>
        <begin position="1267"/>
        <end position="1295"/>
    </location>
</feature>
<feature type="compositionally biased region" description="Polar residues" evidence="2">
    <location>
        <begin position="462"/>
        <end position="475"/>
    </location>
</feature>
<proteinExistence type="predicted"/>
<feature type="compositionally biased region" description="Acidic residues" evidence="2">
    <location>
        <begin position="961"/>
        <end position="970"/>
    </location>
</feature>
<feature type="compositionally biased region" description="Acidic residues" evidence="2">
    <location>
        <begin position="1211"/>
        <end position="1221"/>
    </location>
</feature>
<accession>A0A6A3JFJ7</accession>
<feature type="compositionally biased region" description="Basic residues" evidence="2">
    <location>
        <begin position="591"/>
        <end position="626"/>
    </location>
</feature>
<dbReference type="Proteomes" id="UP000429607">
    <property type="component" value="Unassembled WGS sequence"/>
</dbReference>
<feature type="compositionally biased region" description="Polar residues" evidence="2">
    <location>
        <begin position="803"/>
        <end position="812"/>
    </location>
</feature>
<feature type="compositionally biased region" description="Basic and acidic residues" evidence="2">
    <location>
        <begin position="1"/>
        <end position="44"/>
    </location>
</feature>
<feature type="compositionally biased region" description="Low complexity" evidence="2">
    <location>
        <begin position="937"/>
        <end position="960"/>
    </location>
</feature>
<protein>
    <recommendedName>
        <fullName evidence="5">Retrotransposon gag domain-containing protein</fullName>
    </recommendedName>
</protein>
<evidence type="ECO:0000256" key="2">
    <source>
        <dbReference type="SAM" id="MobiDB-lite"/>
    </source>
</evidence>
<feature type="compositionally biased region" description="Basic and acidic residues" evidence="2">
    <location>
        <begin position="901"/>
        <end position="929"/>
    </location>
</feature>
<feature type="compositionally biased region" description="Basic residues" evidence="2">
    <location>
        <begin position="45"/>
        <end position="56"/>
    </location>
</feature>
<feature type="compositionally biased region" description="Basic and acidic residues" evidence="2">
    <location>
        <begin position="1166"/>
        <end position="1175"/>
    </location>
</feature>
<feature type="region of interest" description="Disordered" evidence="2">
    <location>
        <begin position="803"/>
        <end position="978"/>
    </location>
</feature>
<feature type="region of interest" description="Disordered" evidence="2">
    <location>
        <begin position="404"/>
        <end position="495"/>
    </location>
</feature>
<dbReference type="EMBL" id="QXFV01002034">
    <property type="protein sequence ID" value="KAE8993956.1"/>
    <property type="molecule type" value="Genomic_DNA"/>
</dbReference>
<sequence length="1391" mass="153264">MAKSKKDMRDAGREGREREEATRSSRRAEGLPPEEHASLEEVVRTARKAGAAKRKAAREEKKRSLSQDQPAAEPPVQDDAHQVSADGNAGGELETGQGEPGLGEPEVASVGGVDMEESQVEGRVSDSPLPEQDVSVRAPAQDVPLPTVREDVSGEDAEALALLEEKAPPSVQLSTTVQKAAAPSSQRLSDDVAKAYVAKQVSRWEQVRSERVLPPAVQYDWPSSRPDSLPWLAATLATSKYMAARATLDDAIQACVVELNLDRRDLATAQDVVAAEIPVGIFSPRECIAVLQTLLFEAGVHFDNLVPVWFRTRASKITSDLVRSLVGDLQRLLAAELTEWRTLCVGATLKVTPAIEQEAEVEETPFLDYHAEDQDGDLLMNDYEINLLGRSYVLRLHLTGLRPARSATSSSAGEPPSKRQQHRPPRPEDPLASLPSELPSTATSDHEDSSMVPISDPVPSLVGTTDGSARGTTSESLISRNSSPGSSSTSLESGGGAHMPLAVYGPMVMSARTAGSSVLGSGDLGYYLTRQTITPEQRIMPDQDDVVMTEPEVAVSAKISEAPESRRRKPDRISNRRHSSSESESESDQSRRRRSSRSRRSSSKKSSRKRSSSRHSNYSRHSHRSGRSGWSVSTGVAEAAVSALREAQRVREELAKLTEQLAAQMSTTPPEVNFQQVLAEAGVRAREAELRAQEAERRLTGLSAERAEAATQREDVAAVIQSACLQAANAERERVEAVAVQLLQQQQAEVDARWEAEQAAWLQQAQKNLDEQQAAFERRLEDERVTARNMQRYQAEQIRNLQAGSTPGQVSHVTPPPNPTTQVKTERTDSERTAETSGVNMGEVTSNQAGTDSRNTVERLLAQIRGALPDPSITRRAGSVPAPRKTDANAATIKTNVPQRTRTEAPKADTKKNVKSERQSGSKKPDKKPPPPKKSKSGPPSGPGSSSSSSSSSSSDSSSSDSEDSLDEDLSTGVDASDATKVGGTLLTLRPYVSSSTLEKFDEKASMGDRRSWWERFVNMSVQGGWTDKMKISELKMKMSSAVRNWRGQLSKHVQSNWRRLSVEFKRKYLKARTSESERYYTMRQKSNESAMEFFYRLNEAAVKAGIRYKKGKKDSAHHIKRFIKNLRDQQLKAILRNTRFHNLDDLEYILQQDEDLGLDGGYDTPQHRTRDFRADNIPPRRFKPGRQGRAYIGLSGGESEGEVEGRVRFEDEEDDSDEAPPEPRSSGRGKPEVAILEVSTRSVPSQEVTTEQEIRKAVFRVMEHCGWRPPPQADPRPGWQSPRPGWQSPRPDNPNKNEFCEKCSKFGHKEESCWSDMKCDKCKRTGYPTHACRIPPCKNCGDFHDGQCADHEAPQAVKTLARQGMLKDLPAHILKKLLGGEANQGKLLNE</sequence>
<feature type="region of interest" description="Disordered" evidence="2">
    <location>
        <begin position="1161"/>
        <end position="1234"/>
    </location>
</feature>
<evidence type="ECO:0000313" key="3">
    <source>
        <dbReference type="EMBL" id="KAE8993956.1"/>
    </source>
</evidence>
<feature type="compositionally biased region" description="Basic and acidic residues" evidence="2">
    <location>
        <begin position="824"/>
        <end position="834"/>
    </location>
</feature>
<feature type="compositionally biased region" description="Basic residues" evidence="2">
    <location>
        <begin position="566"/>
        <end position="578"/>
    </location>
</feature>
<name>A0A6A3JFJ7_9STRA</name>
<comment type="caution">
    <text evidence="3">The sequence shown here is derived from an EMBL/GenBank/DDBJ whole genome shotgun (WGS) entry which is preliminary data.</text>
</comment>
<feature type="region of interest" description="Disordered" evidence="2">
    <location>
        <begin position="1"/>
        <end position="151"/>
    </location>
</feature>